<keyword evidence="5 7" id="KW-0378">Hydrolase</keyword>
<dbReference type="InterPro" id="IPR033124">
    <property type="entry name" value="Ser_caboxypep_his_AS"/>
</dbReference>
<evidence type="ECO:0000256" key="7">
    <source>
        <dbReference type="RuleBase" id="RU361156"/>
    </source>
</evidence>
<dbReference type="EMBL" id="CAACVG010009527">
    <property type="protein sequence ID" value="VEN53477.1"/>
    <property type="molecule type" value="Genomic_DNA"/>
</dbReference>
<evidence type="ECO:0000256" key="6">
    <source>
        <dbReference type="ARBA" id="ARBA00023180"/>
    </source>
</evidence>
<dbReference type="GO" id="GO:0006508">
    <property type="term" value="P:proteolysis"/>
    <property type="evidence" value="ECO:0007669"/>
    <property type="project" value="UniProtKB-KW"/>
</dbReference>
<keyword evidence="9" id="KW-1185">Reference proteome</keyword>
<dbReference type="Gene3D" id="3.40.50.1820">
    <property type="entry name" value="alpha/beta hydrolase"/>
    <property type="match status" value="1"/>
</dbReference>
<keyword evidence="6" id="KW-0325">Glycoprotein</keyword>
<keyword evidence="2 7" id="KW-0121">Carboxypeptidase</keyword>
<sequence length="431" mass="48628">MWGIKTFAFVVTYLLVDIEARTPLLSPIKLMELKYFGNDSVGEPLILTPLVEQNKIEKARSAAKVVLDGDYKNDPLVLWLQGGPGSPSMFGLFYENGPFSVNGKGELELRNHSWHNNHSVIYIDNPVGTGFSFTNNGYARNQTQIGKELYGALKQFYQIFPELKKNEFFITGESYAGKYVPTLAHTIHKNNPTAAEKINLKGVAMGNPYIDPKLQVGYAELLYQIGLVDKSKSLVIKDLEVKDVQFISEGKYNESNDVISEIFNIFDNVTGGTSIFNFLQDGSSDQEGMEAFFNTSRARMALHVGNTTFGDDQVYENLSEDNQKNDITPWFVEVVENYRVMLYTGQLDIIVAYALTSNFLEHVNFKGVAEFQRSKRKVWYVDEDIAGYVKTFGNFSDVLVRNAGHMVPTDQPKHAEDLIYKFTRNLPLSSD</sequence>
<gene>
    <name evidence="8" type="ORF">CALMAC_LOCUS13268</name>
</gene>
<dbReference type="AlphaFoldDB" id="A0A653CZX8"/>
<keyword evidence="4 7" id="KW-0732">Signal</keyword>
<accession>A0A653CZX8</accession>
<dbReference type="PANTHER" id="PTHR11802:SF472">
    <property type="entry name" value="SERINE CARBOXYPEPTIDASE CPVL-RELATED"/>
    <property type="match status" value="1"/>
</dbReference>
<dbReference type="InterPro" id="IPR001563">
    <property type="entry name" value="Peptidase_S10"/>
</dbReference>
<dbReference type="Pfam" id="PF00450">
    <property type="entry name" value="Peptidase_S10"/>
    <property type="match status" value="1"/>
</dbReference>
<dbReference type="PANTHER" id="PTHR11802">
    <property type="entry name" value="SERINE PROTEASE FAMILY S10 SERINE CARBOXYPEPTIDASE"/>
    <property type="match status" value="1"/>
</dbReference>
<name>A0A653CZX8_CALMS</name>
<reference evidence="8 9" key="1">
    <citation type="submission" date="2019-01" db="EMBL/GenBank/DDBJ databases">
        <authorList>
            <person name="Sayadi A."/>
        </authorList>
    </citation>
    <scope>NUCLEOTIDE SEQUENCE [LARGE SCALE GENOMIC DNA]</scope>
</reference>
<dbReference type="GO" id="GO:0004185">
    <property type="term" value="F:serine-type carboxypeptidase activity"/>
    <property type="evidence" value="ECO:0007669"/>
    <property type="project" value="UniProtKB-UniRule"/>
</dbReference>
<dbReference type="PROSITE" id="PS00131">
    <property type="entry name" value="CARBOXYPEPT_SER_SER"/>
    <property type="match status" value="1"/>
</dbReference>
<dbReference type="InterPro" id="IPR018202">
    <property type="entry name" value="Ser_caboxypep_ser_AS"/>
</dbReference>
<proteinExistence type="inferred from homology"/>
<dbReference type="EC" id="3.4.16.-" evidence="7"/>
<organism evidence="8 9">
    <name type="scientific">Callosobruchus maculatus</name>
    <name type="common">Southern cowpea weevil</name>
    <name type="synonym">Pulse bruchid</name>
    <dbReference type="NCBI Taxonomy" id="64391"/>
    <lineage>
        <taxon>Eukaryota</taxon>
        <taxon>Metazoa</taxon>
        <taxon>Ecdysozoa</taxon>
        <taxon>Arthropoda</taxon>
        <taxon>Hexapoda</taxon>
        <taxon>Insecta</taxon>
        <taxon>Pterygota</taxon>
        <taxon>Neoptera</taxon>
        <taxon>Endopterygota</taxon>
        <taxon>Coleoptera</taxon>
        <taxon>Polyphaga</taxon>
        <taxon>Cucujiformia</taxon>
        <taxon>Chrysomeloidea</taxon>
        <taxon>Chrysomelidae</taxon>
        <taxon>Bruchinae</taxon>
        <taxon>Bruchini</taxon>
        <taxon>Callosobruchus</taxon>
    </lineage>
</organism>
<evidence type="ECO:0000256" key="5">
    <source>
        <dbReference type="ARBA" id="ARBA00022801"/>
    </source>
</evidence>
<keyword evidence="3 7" id="KW-0645">Protease</keyword>
<dbReference type="OrthoDB" id="443318at2759"/>
<protein>
    <recommendedName>
        <fullName evidence="7">Carboxypeptidase</fullName>
        <ecNumber evidence="7">3.4.16.-</ecNumber>
    </recommendedName>
</protein>
<feature type="signal peptide" evidence="7">
    <location>
        <begin position="1"/>
        <end position="20"/>
    </location>
</feature>
<evidence type="ECO:0000256" key="4">
    <source>
        <dbReference type="ARBA" id="ARBA00022729"/>
    </source>
</evidence>
<evidence type="ECO:0000256" key="1">
    <source>
        <dbReference type="ARBA" id="ARBA00009431"/>
    </source>
</evidence>
<dbReference type="InterPro" id="IPR029058">
    <property type="entry name" value="AB_hydrolase_fold"/>
</dbReference>
<dbReference type="PRINTS" id="PR00724">
    <property type="entry name" value="CRBOXYPTASEC"/>
</dbReference>
<evidence type="ECO:0000256" key="2">
    <source>
        <dbReference type="ARBA" id="ARBA00022645"/>
    </source>
</evidence>
<dbReference type="Proteomes" id="UP000410492">
    <property type="component" value="Unassembled WGS sequence"/>
</dbReference>
<dbReference type="SUPFAM" id="SSF53474">
    <property type="entry name" value="alpha/beta-Hydrolases"/>
    <property type="match status" value="1"/>
</dbReference>
<comment type="similarity">
    <text evidence="1 7">Belongs to the peptidase S10 family.</text>
</comment>
<evidence type="ECO:0000313" key="9">
    <source>
        <dbReference type="Proteomes" id="UP000410492"/>
    </source>
</evidence>
<evidence type="ECO:0000313" key="8">
    <source>
        <dbReference type="EMBL" id="VEN53477.1"/>
    </source>
</evidence>
<evidence type="ECO:0000256" key="3">
    <source>
        <dbReference type="ARBA" id="ARBA00022670"/>
    </source>
</evidence>
<dbReference type="PROSITE" id="PS00560">
    <property type="entry name" value="CARBOXYPEPT_SER_HIS"/>
    <property type="match status" value="1"/>
</dbReference>
<feature type="chain" id="PRO_5031606792" description="Carboxypeptidase" evidence="7">
    <location>
        <begin position="21"/>
        <end position="431"/>
    </location>
</feature>